<feature type="transmembrane region" description="Helical" evidence="6">
    <location>
        <begin position="330"/>
        <end position="353"/>
    </location>
</feature>
<dbReference type="Proteomes" id="UP000001699">
    <property type="component" value="Unassembled WGS sequence"/>
</dbReference>
<comment type="similarity">
    <text evidence="2">Belongs to the major facilitator superfamily. Proton-dependent oligopeptide transporter (POT/PTR) (TC 2.A.17) family.</text>
</comment>
<evidence type="ECO:0000256" key="4">
    <source>
        <dbReference type="ARBA" id="ARBA00022989"/>
    </source>
</evidence>
<feature type="transmembrane region" description="Helical" evidence="6">
    <location>
        <begin position="74"/>
        <end position="96"/>
    </location>
</feature>
<organism evidence="7 8">
    <name type="scientific">Aspergillus fumigatus (strain CBS 144.89 / FGSC A1163 / CEA10)</name>
    <name type="common">Neosartorya fumigata</name>
    <dbReference type="NCBI Taxonomy" id="451804"/>
    <lineage>
        <taxon>Eukaryota</taxon>
        <taxon>Fungi</taxon>
        <taxon>Dikarya</taxon>
        <taxon>Ascomycota</taxon>
        <taxon>Pezizomycotina</taxon>
        <taxon>Eurotiomycetes</taxon>
        <taxon>Eurotiomycetidae</taxon>
        <taxon>Eurotiales</taxon>
        <taxon>Aspergillaceae</taxon>
        <taxon>Aspergillus</taxon>
        <taxon>Aspergillus subgen. Fumigati</taxon>
    </lineage>
</organism>
<dbReference type="PhylomeDB" id="B0XXD2"/>
<feature type="transmembrane region" description="Helical" evidence="6">
    <location>
        <begin position="298"/>
        <end position="318"/>
    </location>
</feature>
<accession>B0XXD2</accession>
<dbReference type="Pfam" id="PF00854">
    <property type="entry name" value="PTR2"/>
    <property type="match status" value="2"/>
</dbReference>
<dbReference type="InterPro" id="IPR036259">
    <property type="entry name" value="MFS_trans_sf"/>
</dbReference>
<proteinExistence type="inferred from homology"/>
<gene>
    <name evidence="7" type="ORF">AFUB_047900</name>
</gene>
<dbReference type="HOGENOM" id="CLU_004790_4_2_1"/>
<feature type="transmembrane region" description="Helical" evidence="6">
    <location>
        <begin position="446"/>
        <end position="466"/>
    </location>
</feature>
<keyword evidence="8" id="KW-1185">Reference proteome</keyword>
<dbReference type="Gene3D" id="1.20.1250.20">
    <property type="entry name" value="MFS general substrate transporter like domains"/>
    <property type="match status" value="1"/>
</dbReference>
<keyword evidence="4 6" id="KW-1133">Transmembrane helix</keyword>
<keyword evidence="3 6" id="KW-0812">Transmembrane</keyword>
<dbReference type="PANTHER" id="PTHR11654">
    <property type="entry name" value="OLIGOPEPTIDE TRANSPORTER-RELATED"/>
    <property type="match status" value="1"/>
</dbReference>
<sequence>MRPEAQSAATSGTYKFLENYVQNSVSDPLRPGALGLGQSKASLLVNIFLIISYMTPMAAGILADGYLGRYRTVLLSMTLYVLGVAVLFATSIPSMLHRGAGLPGLIVAMILVSLSLGGIKASLPPHACSVVKSSSGSGLPRKENALLLIPTSLWNMLLMCMNIGAQSRIAATFMEKDIDFWAAYLLSLCSIVTGVLLLYVGRRFISYVLLPAVQALWIAIRHGFRMDAARPDAVARDGITVTWSDELIDELKSALFACRAFTPFVIFWLCQAQMTTNTVSQAAEMETHRVPNDMLPNLNSITVIIALPLVTKFAYPFLHRRGIPTPPLRRVALGFFLEALAMGYAAGIQGWIYSSGPCYEHPRACAASMNGSLPNHVNIGYQSPVYVLEGLSEIFASPAGYEYTFTKAPKSMKSIIQALYGLTAAGGSIIALALTPTNKDPDLLGMYAGVSGAMFVAAVIVMVVSYKHEGRTARDDDSLSQVWSLFKIIPIIRAECFKSEARLPGLRKHCTVDVLFIITFGCTCPYFRLTYTCSHWSQSSDTMFHALWALNLMTDISESRKKI</sequence>
<dbReference type="SUPFAM" id="SSF103473">
    <property type="entry name" value="MFS general substrate transporter"/>
    <property type="match status" value="1"/>
</dbReference>
<evidence type="ECO:0000313" key="7">
    <source>
        <dbReference type="EMBL" id="EDP53606.1"/>
    </source>
</evidence>
<evidence type="ECO:0000256" key="1">
    <source>
        <dbReference type="ARBA" id="ARBA00004141"/>
    </source>
</evidence>
<feature type="transmembrane region" description="Helical" evidence="6">
    <location>
        <begin position="102"/>
        <end position="123"/>
    </location>
</feature>
<evidence type="ECO:0000256" key="3">
    <source>
        <dbReference type="ARBA" id="ARBA00022692"/>
    </source>
</evidence>
<name>B0XXD2_ASPFC</name>
<evidence type="ECO:0000256" key="2">
    <source>
        <dbReference type="ARBA" id="ARBA00005982"/>
    </source>
</evidence>
<evidence type="ECO:0000256" key="6">
    <source>
        <dbReference type="SAM" id="Phobius"/>
    </source>
</evidence>
<protein>
    <submittedName>
        <fullName evidence="7">MFS peptide transporter, putative</fullName>
    </submittedName>
</protein>
<keyword evidence="5 6" id="KW-0472">Membrane</keyword>
<comment type="subcellular location">
    <subcellularLocation>
        <location evidence="1">Membrane</location>
        <topology evidence="1">Multi-pass membrane protein</topology>
    </subcellularLocation>
</comment>
<feature type="transmembrane region" description="Helical" evidence="6">
    <location>
        <begin position="415"/>
        <end position="434"/>
    </location>
</feature>
<dbReference type="OrthoDB" id="8904098at2759"/>
<feature type="transmembrane region" description="Helical" evidence="6">
    <location>
        <begin position="144"/>
        <end position="165"/>
    </location>
</feature>
<dbReference type="GO" id="GO:0016020">
    <property type="term" value="C:membrane"/>
    <property type="evidence" value="ECO:0007669"/>
    <property type="project" value="UniProtKB-SubCell"/>
</dbReference>
<feature type="transmembrane region" description="Helical" evidence="6">
    <location>
        <begin position="180"/>
        <end position="200"/>
    </location>
</feature>
<dbReference type="InterPro" id="IPR000109">
    <property type="entry name" value="POT_fam"/>
</dbReference>
<dbReference type="EMBL" id="DS499596">
    <property type="protein sequence ID" value="EDP53606.1"/>
    <property type="molecule type" value="Genomic_DNA"/>
</dbReference>
<evidence type="ECO:0000313" key="8">
    <source>
        <dbReference type="Proteomes" id="UP000001699"/>
    </source>
</evidence>
<reference evidence="7 8" key="1">
    <citation type="journal article" date="2008" name="PLoS Genet.">
        <title>Genomic islands in the pathogenic filamentous fungus Aspergillus fumigatus.</title>
        <authorList>
            <person name="Fedorova N.D."/>
            <person name="Khaldi N."/>
            <person name="Joardar V.S."/>
            <person name="Maiti R."/>
            <person name="Amedeo P."/>
            <person name="Anderson M.J."/>
            <person name="Crabtree J."/>
            <person name="Silva J.C."/>
            <person name="Badger J.H."/>
            <person name="Albarraq A."/>
            <person name="Angiuoli S."/>
            <person name="Bussey H."/>
            <person name="Bowyer P."/>
            <person name="Cotty P.J."/>
            <person name="Dyer P.S."/>
            <person name="Egan A."/>
            <person name="Galens K."/>
            <person name="Fraser-Liggett C.M."/>
            <person name="Haas B.J."/>
            <person name="Inman J.M."/>
            <person name="Kent R."/>
            <person name="Lemieux S."/>
            <person name="Malavazi I."/>
            <person name="Orvis J."/>
            <person name="Roemer T."/>
            <person name="Ronning C.M."/>
            <person name="Sundaram J.P."/>
            <person name="Sutton G."/>
            <person name="Turner G."/>
            <person name="Venter J.C."/>
            <person name="White O.R."/>
            <person name="Whitty B.R."/>
            <person name="Youngman P."/>
            <person name="Wolfe K.H."/>
            <person name="Goldman G.H."/>
            <person name="Wortman J.R."/>
            <person name="Jiang B."/>
            <person name="Denning D.W."/>
            <person name="Nierman W.C."/>
        </authorList>
    </citation>
    <scope>NUCLEOTIDE SEQUENCE [LARGE SCALE GENOMIC DNA]</scope>
    <source>
        <strain evidence="8">CBS 144.89 / FGSC A1163 / CEA10</strain>
    </source>
</reference>
<evidence type="ECO:0000256" key="5">
    <source>
        <dbReference type="ARBA" id="ARBA00023136"/>
    </source>
</evidence>
<dbReference type="GO" id="GO:0022857">
    <property type="term" value="F:transmembrane transporter activity"/>
    <property type="evidence" value="ECO:0007669"/>
    <property type="project" value="InterPro"/>
</dbReference>
<dbReference type="AlphaFoldDB" id="B0XXD2"/>
<feature type="transmembrane region" description="Helical" evidence="6">
    <location>
        <begin position="43"/>
        <end position="62"/>
    </location>
</feature>